<dbReference type="GO" id="GO:0004722">
    <property type="term" value="F:protein serine/threonine phosphatase activity"/>
    <property type="evidence" value="ECO:0007669"/>
    <property type="project" value="UniProtKB-EC"/>
</dbReference>
<dbReference type="PROSITE" id="PS01032">
    <property type="entry name" value="PPM_1"/>
    <property type="match status" value="1"/>
</dbReference>
<evidence type="ECO:0000256" key="2">
    <source>
        <dbReference type="ARBA" id="ARBA00001946"/>
    </source>
</evidence>
<dbReference type="EC" id="3.1.3.16" evidence="4"/>
<protein>
    <recommendedName>
        <fullName evidence="4">protein-serine/threonine phosphatase</fullName>
        <ecNumber evidence="4">3.1.3.16</ecNumber>
    </recommendedName>
</protein>
<comment type="catalytic activity">
    <reaction evidence="11">
        <text>O-phospho-L-seryl-[protein] + H2O = L-seryl-[protein] + phosphate</text>
        <dbReference type="Rhea" id="RHEA:20629"/>
        <dbReference type="Rhea" id="RHEA-COMP:9863"/>
        <dbReference type="Rhea" id="RHEA-COMP:11604"/>
        <dbReference type="ChEBI" id="CHEBI:15377"/>
        <dbReference type="ChEBI" id="CHEBI:29999"/>
        <dbReference type="ChEBI" id="CHEBI:43474"/>
        <dbReference type="ChEBI" id="CHEBI:83421"/>
        <dbReference type="EC" id="3.1.3.16"/>
    </reaction>
</comment>
<dbReference type="GO" id="GO:0009738">
    <property type="term" value="P:abscisic acid-activated signaling pathway"/>
    <property type="evidence" value="ECO:0007669"/>
    <property type="project" value="UniProtKB-KW"/>
</dbReference>
<dbReference type="CDD" id="cd00143">
    <property type="entry name" value="PP2Cc"/>
    <property type="match status" value="1"/>
</dbReference>
<dbReference type="AlphaFoldDB" id="A0A6A3BVZ5"/>
<dbReference type="InterPro" id="IPR000222">
    <property type="entry name" value="PP2C_BS"/>
</dbReference>
<reference evidence="15" key="1">
    <citation type="submission" date="2019-09" db="EMBL/GenBank/DDBJ databases">
        <title>Draft genome information of white flower Hibiscus syriacus.</title>
        <authorList>
            <person name="Kim Y.-M."/>
        </authorList>
    </citation>
    <scope>NUCLEOTIDE SEQUENCE [LARGE SCALE GENOMIC DNA]</scope>
    <source>
        <strain evidence="15">YM2019G1</strain>
        <tissue evidence="15">Leaf</tissue>
    </source>
</reference>
<dbReference type="InterPro" id="IPR036457">
    <property type="entry name" value="PPM-type-like_dom_sf"/>
</dbReference>
<evidence type="ECO:0000256" key="4">
    <source>
        <dbReference type="ARBA" id="ARBA00013081"/>
    </source>
</evidence>
<feature type="domain" description="PPM-type phosphatase" evidence="14">
    <location>
        <begin position="179"/>
        <end position="497"/>
    </location>
</feature>
<gene>
    <name evidence="15" type="ORF">F3Y22_tig00109921pilonHSYRG00053</name>
</gene>
<evidence type="ECO:0000256" key="13">
    <source>
        <dbReference type="RuleBase" id="RU003465"/>
    </source>
</evidence>
<evidence type="ECO:0000256" key="11">
    <source>
        <dbReference type="ARBA" id="ARBA00047761"/>
    </source>
</evidence>
<sequence>MEEMSPAVAVTLSLGKSVCDNSGIATHMEITQIKLVSDAANLLSDPAKVLSQGSISGKNDKNEVNSVSFSEVGGGECVDLLKILPENGNIFIPSNEPMTQESEEDEILSVDTNGIINEGLLVLNADSDISLQNGEIKSGHAKTSDGFNLKASEVIIQLPREKNLNRGGRSVFELDCIPLWGSVSIVGKRPEMEDAVAAVPRFMKIPIKMLIGDRVIDGINQSLTDLTGHFFGVYDGHGGSQVANYCRDRFHVALAEEIGSIKGNLCDGTSMESRKMQWEKTFASCFLKVDDEIGGKVSRGMTGGNDESSDARFEPIAPETVGSTAVVALVCSSHIVVANCGDSRAVLCRGKEAMALSIDHKPNREDEYARIEASGGKVIQWNGHRVFGVLAMSRSLGDRYLKPWIIPDPEVMFIPRAREDECLILASDGLWDVISNEEACEVARRRILLWHKKNGVPSLVERGKGIDPAAQAAAEYLSMLAMQKGSTDNISIIVIDLKAQRKFKIKPHDL</sequence>
<evidence type="ECO:0000256" key="8">
    <source>
        <dbReference type="ARBA" id="ARBA00022842"/>
    </source>
</evidence>
<evidence type="ECO:0000256" key="5">
    <source>
        <dbReference type="ARBA" id="ARBA00022682"/>
    </source>
</evidence>
<evidence type="ECO:0000256" key="9">
    <source>
        <dbReference type="ARBA" id="ARBA00022912"/>
    </source>
</evidence>
<evidence type="ECO:0000259" key="14">
    <source>
        <dbReference type="PROSITE" id="PS51746"/>
    </source>
</evidence>
<dbReference type="FunFam" id="3.60.40.10:FF:000025">
    <property type="entry name" value="Protein phosphatase 2C 16"/>
    <property type="match status" value="1"/>
</dbReference>
<dbReference type="EMBL" id="VEPZ02000777">
    <property type="protein sequence ID" value="KAE8720071.1"/>
    <property type="molecule type" value="Genomic_DNA"/>
</dbReference>
<proteinExistence type="inferred from homology"/>
<organism evidence="15">
    <name type="scientific">Hibiscus syriacus</name>
    <name type="common">Rose of Sharon</name>
    <dbReference type="NCBI Taxonomy" id="106335"/>
    <lineage>
        <taxon>Eukaryota</taxon>
        <taxon>Viridiplantae</taxon>
        <taxon>Streptophyta</taxon>
        <taxon>Embryophyta</taxon>
        <taxon>Tracheophyta</taxon>
        <taxon>Spermatophyta</taxon>
        <taxon>Magnoliopsida</taxon>
        <taxon>eudicotyledons</taxon>
        <taxon>Gunneridae</taxon>
        <taxon>Pentapetalae</taxon>
        <taxon>rosids</taxon>
        <taxon>malvids</taxon>
        <taxon>Malvales</taxon>
        <taxon>Malvaceae</taxon>
        <taxon>Malvoideae</taxon>
        <taxon>Hibiscus</taxon>
    </lineage>
</organism>
<comment type="similarity">
    <text evidence="3 13">Belongs to the PP2C family.</text>
</comment>
<evidence type="ECO:0000256" key="6">
    <source>
        <dbReference type="ARBA" id="ARBA00022723"/>
    </source>
</evidence>
<dbReference type="PANTHER" id="PTHR47992">
    <property type="entry name" value="PROTEIN PHOSPHATASE"/>
    <property type="match status" value="1"/>
</dbReference>
<keyword evidence="7 13" id="KW-0378">Hydrolase</keyword>
<keyword evidence="8" id="KW-0460">Magnesium</keyword>
<keyword evidence="10" id="KW-0464">Manganese</keyword>
<evidence type="ECO:0000256" key="1">
    <source>
        <dbReference type="ARBA" id="ARBA00001936"/>
    </source>
</evidence>
<keyword evidence="5" id="KW-0938">Abscisic acid signaling pathway</keyword>
<evidence type="ECO:0000256" key="3">
    <source>
        <dbReference type="ARBA" id="ARBA00006702"/>
    </source>
</evidence>
<dbReference type="InterPro" id="IPR015655">
    <property type="entry name" value="PP2C"/>
</dbReference>
<name>A0A6A3BVZ5_HIBSY</name>
<keyword evidence="9 13" id="KW-0904">Protein phosphatase</keyword>
<dbReference type="SUPFAM" id="SSF81606">
    <property type="entry name" value="PP2C-like"/>
    <property type="match status" value="1"/>
</dbReference>
<dbReference type="PROSITE" id="PS51746">
    <property type="entry name" value="PPM_2"/>
    <property type="match status" value="1"/>
</dbReference>
<evidence type="ECO:0000256" key="7">
    <source>
        <dbReference type="ARBA" id="ARBA00022801"/>
    </source>
</evidence>
<keyword evidence="6" id="KW-0479">Metal-binding</keyword>
<dbReference type="Pfam" id="PF00481">
    <property type="entry name" value="PP2C"/>
    <property type="match status" value="1"/>
</dbReference>
<comment type="cofactor">
    <cofactor evidence="2">
        <name>Mg(2+)</name>
        <dbReference type="ChEBI" id="CHEBI:18420"/>
    </cofactor>
</comment>
<evidence type="ECO:0000256" key="12">
    <source>
        <dbReference type="ARBA" id="ARBA00048336"/>
    </source>
</evidence>
<comment type="cofactor">
    <cofactor evidence="1">
        <name>Mn(2+)</name>
        <dbReference type="ChEBI" id="CHEBI:29035"/>
    </cofactor>
</comment>
<comment type="catalytic activity">
    <reaction evidence="12">
        <text>O-phospho-L-threonyl-[protein] + H2O = L-threonyl-[protein] + phosphate</text>
        <dbReference type="Rhea" id="RHEA:47004"/>
        <dbReference type="Rhea" id="RHEA-COMP:11060"/>
        <dbReference type="Rhea" id="RHEA-COMP:11605"/>
        <dbReference type="ChEBI" id="CHEBI:15377"/>
        <dbReference type="ChEBI" id="CHEBI:30013"/>
        <dbReference type="ChEBI" id="CHEBI:43474"/>
        <dbReference type="ChEBI" id="CHEBI:61977"/>
        <dbReference type="EC" id="3.1.3.16"/>
    </reaction>
</comment>
<accession>A0A6A3BVZ5</accession>
<evidence type="ECO:0000313" key="15">
    <source>
        <dbReference type="EMBL" id="KAE8720071.1"/>
    </source>
</evidence>
<dbReference type="GO" id="GO:0046872">
    <property type="term" value="F:metal ion binding"/>
    <property type="evidence" value="ECO:0007669"/>
    <property type="project" value="UniProtKB-KW"/>
</dbReference>
<comment type="caution">
    <text evidence="15">The sequence shown here is derived from an EMBL/GenBank/DDBJ whole genome shotgun (WGS) entry which is preliminary data.</text>
</comment>
<evidence type="ECO:0000256" key="10">
    <source>
        <dbReference type="ARBA" id="ARBA00023211"/>
    </source>
</evidence>
<dbReference type="InterPro" id="IPR001932">
    <property type="entry name" value="PPM-type_phosphatase-like_dom"/>
</dbReference>
<dbReference type="Gene3D" id="3.60.40.10">
    <property type="entry name" value="PPM-type phosphatase domain"/>
    <property type="match status" value="1"/>
</dbReference>
<dbReference type="SMART" id="SM00332">
    <property type="entry name" value="PP2Cc"/>
    <property type="match status" value="1"/>
</dbReference>